<dbReference type="AlphaFoldDB" id="A0AAW9N438"/>
<gene>
    <name evidence="1" type="ORF">P4706_06915</name>
</gene>
<evidence type="ECO:0000313" key="1">
    <source>
        <dbReference type="EMBL" id="MEC0272804.1"/>
    </source>
</evidence>
<accession>A0AAW9N438</accession>
<dbReference type="Proteomes" id="UP001307168">
    <property type="component" value="Unassembled WGS sequence"/>
</dbReference>
<reference evidence="1 2" key="1">
    <citation type="submission" date="2023-03" db="EMBL/GenBank/DDBJ databases">
        <title>Bacillus Genome Sequencing.</title>
        <authorList>
            <person name="Dunlap C."/>
        </authorList>
    </citation>
    <scope>NUCLEOTIDE SEQUENCE [LARGE SCALE GENOMIC DNA]</scope>
    <source>
        <strain evidence="1 2">B-41290</strain>
    </source>
</reference>
<organism evidence="1 2">
    <name type="scientific">Peribacillus castrilensis</name>
    <dbReference type="NCBI Taxonomy" id="2897690"/>
    <lineage>
        <taxon>Bacteria</taxon>
        <taxon>Bacillati</taxon>
        <taxon>Bacillota</taxon>
        <taxon>Bacilli</taxon>
        <taxon>Bacillales</taxon>
        <taxon>Bacillaceae</taxon>
        <taxon>Peribacillus</taxon>
    </lineage>
</organism>
<proteinExistence type="predicted"/>
<evidence type="ECO:0000313" key="2">
    <source>
        <dbReference type="Proteomes" id="UP001307168"/>
    </source>
</evidence>
<dbReference type="RefSeq" id="WP_367406449.1">
    <property type="nucleotide sequence ID" value="NZ_JARNBG010000025.1"/>
</dbReference>
<keyword evidence="2" id="KW-1185">Reference proteome</keyword>
<comment type="caution">
    <text evidence="1">The sequence shown here is derived from an EMBL/GenBank/DDBJ whole genome shotgun (WGS) entry which is preliminary data.</text>
</comment>
<protein>
    <submittedName>
        <fullName evidence="1">Uncharacterized protein</fullName>
    </submittedName>
</protein>
<sequence length="297" mass="31976">MSNQLPYFINTIFCNYSENTFGSALVRFDTTLHFIFEKKSVTRKDCDFVGNLGNKNPLNSNWGSVCFNDSDCFGKKSRFDDHSRFEHKNPCKSCGSCDSACKCDFKAPARQLAAPLNSDCVLVNSVVGSKTVQKVAEAVFPFTAFTPDIPVGSTINNVAVVTGSITRNTSIIKDKVVNIGLVAVTITVTFTAPGTTTPVTATLTTSLLFQEHTDFPGACPEDSVIESPFVIEGIFTQAGTPFVGADGTVTTAAILVKVILRTTITVTRQVIVDSHGGICDINDRRCESPTTPPTSNF</sequence>
<dbReference type="EMBL" id="JARNBH010000006">
    <property type="protein sequence ID" value="MEC0272804.1"/>
    <property type="molecule type" value="Genomic_DNA"/>
</dbReference>
<name>A0AAW9N438_9BACI</name>